<evidence type="ECO:0000313" key="2">
    <source>
        <dbReference type="Proteomes" id="UP001283361"/>
    </source>
</evidence>
<accession>A0AAE1DPA0</accession>
<protein>
    <submittedName>
        <fullName evidence="1">Uncharacterized protein</fullName>
    </submittedName>
</protein>
<organism evidence="1 2">
    <name type="scientific">Elysia crispata</name>
    <name type="common">lettuce slug</name>
    <dbReference type="NCBI Taxonomy" id="231223"/>
    <lineage>
        <taxon>Eukaryota</taxon>
        <taxon>Metazoa</taxon>
        <taxon>Spiralia</taxon>
        <taxon>Lophotrochozoa</taxon>
        <taxon>Mollusca</taxon>
        <taxon>Gastropoda</taxon>
        <taxon>Heterobranchia</taxon>
        <taxon>Euthyneura</taxon>
        <taxon>Panpulmonata</taxon>
        <taxon>Sacoglossa</taxon>
        <taxon>Placobranchoidea</taxon>
        <taxon>Plakobranchidae</taxon>
        <taxon>Elysia</taxon>
    </lineage>
</organism>
<dbReference type="EMBL" id="JAWDGP010003106">
    <property type="protein sequence ID" value="KAK3777255.1"/>
    <property type="molecule type" value="Genomic_DNA"/>
</dbReference>
<keyword evidence="2" id="KW-1185">Reference proteome</keyword>
<comment type="caution">
    <text evidence="1">The sequence shown here is derived from an EMBL/GenBank/DDBJ whole genome shotgun (WGS) entry which is preliminary data.</text>
</comment>
<dbReference type="AlphaFoldDB" id="A0AAE1DPA0"/>
<proteinExistence type="predicted"/>
<gene>
    <name evidence="1" type="ORF">RRG08_007518</name>
</gene>
<dbReference type="Proteomes" id="UP001283361">
    <property type="component" value="Unassembled WGS sequence"/>
</dbReference>
<sequence>MSTRARENVLSQGYQEKVKKNCPTSVEDTIEIPKETITSPARGAKPLKKSLQARDVPSFCKRHYHWPVVRATISKPIGEPRSYIIETPEGTTLRRNRVHSGKKQAADPVRLKLYPTLVTTISETIPLSRGELGVTLEGPVL</sequence>
<evidence type="ECO:0000313" key="1">
    <source>
        <dbReference type="EMBL" id="KAK3777255.1"/>
    </source>
</evidence>
<name>A0AAE1DPA0_9GAST</name>
<reference evidence="1" key="1">
    <citation type="journal article" date="2023" name="G3 (Bethesda)">
        <title>A reference genome for the long-term kleptoplast-retaining sea slug Elysia crispata morphotype clarki.</title>
        <authorList>
            <person name="Eastman K.E."/>
            <person name="Pendleton A.L."/>
            <person name="Shaikh M.A."/>
            <person name="Suttiyut T."/>
            <person name="Ogas R."/>
            <person name="Tomko P."/>
            <person name="Gavelis G."/>
            <person name="Widhalm J.R."/>
            <person name="Wisecaver J.H."/>
        </authorList>
    </citation>
    <scope>NUCLEOTIDE SEQUENCE</scope>
    <source>
        <strain evidence="1">ECLA1</strain>
    </source>
</reference>